<evidence type="ECO:0008006" key="9">
    <source>
        <dbReference type="Google" id="ProtNLM"/>
    </source>
</evidence>
<name>A0A4V2EJY0_9GAMM</name>
<proteinExistence type="inferred from homology"/>
<evidence type="ECO:0000256" key="2">
    <source>
        <dbReference type="ARBA" id="ARBA00005722"/>
    </source>
</evidence>
<dbReference type="PANTHER" id="PTHR38776:SF1">
    <property type="entry name" value="MLTA-INTERACTING PROTEIN-RELATED"/>
    <property type="match status" value="1"/>
</dbReference>
<evidence type="ECO:0000256" key="4">
    <source>
        <dbReference type="ARBA" id="ARBA00023136"/>
    </source>
</evidence>
<evidence type="ECO:0000313" key="7">
    <source>
        <dbReference type="EMBL" id="RZQ53918.1"/>
    </source>
</evidence>
<keyword evidence="4" id="KW-0472">Membrane</keyword>
<comment type="subcellular location">
    <subcellularLocation>
        <location evidence="1">Cell outer membrane</location>
    </subcellularLocation>
</comment>
<evidence type="ECO:0000256" key="5">
    <source>
        <dbReference type="ARBA" id="ARBA00023237"/>
    </source>
</evidence>
<accession>A0A4V2EJY0</accession>
<evidence type="ECO:0000256" key="3">
    <source>
        <dbReference type="ARBA" id="ARBA00022729"/>
    </source>
</evidence>
<keyword evidence="3 6" id="KW-0732">Signal</keyword>
<dbReference type="Pfam" id="PF06629">
    <property type="entry name" value="MipA"/>
    <property type="match status" value="1"/>
</dbReference>
<organism evidence="7 8">
    <name type="scientific">Pseudoalteromonas phenolica</name>
    <dbReference type="NCBI Taxonomy" id="161398"/>
    <lineage>
        <taxon>Bacteria</taxon>
        <taxon>Pseudomonadati</taxon>
        <taxon>Pseudomonadota</taxon>
        <taxon>Gammaproteobacteria</taxon>
        <taxon>Alteromonadales</taxon>
        <taxon>Pseudoalteromonadaceae</taxon>
        <taxon>Pseudoalteromonas</taxon>
    </lineage>
</organism>
<dbReference type="InterPro" id="IPR010583">
    <property type="entry name" value="MipA"/>
</dbReference>
<dbReference type="EMBL" id="PPSX01000020">
    <property type="protein sequence ID" value="RZQ53918.1"/>
    <property type="molecule type" value="Genomic_DNA"/>
</dbReference>
<evidence type="ECO:0000256" key="6">
    <source>
        <dbReference type="SAM" id="SignalP"/>
    </source>
</evidence>
<dbReference type="GO" id="GO:0009279">
    <property type="term" value="C:cell outer membrane"/>
    <property type="evidence" value="ECO:0007669"/>
    <property type="project" value="UniProtKB-SubCell"/>
</dbReference>
<comment type="caution">
    <text evidence="7">The sequence shown here is derived from an EMBL/GenBank/DDBJ whole genome shotgun (WGS) entry which is preliminary data.</text>
</comment>
<dbReference type="PANTHER" id="PTHR38776">
    <property type="entry name" value="MLTA-INTERACTING PROTEIN-RELATED"/>
    <property type="match status" value="1"/>
</dbReference>
<comment type="similarity">
    <text evidence="2">Belongs to the MipA/OmpV family.</text>
</comment>
<dbReference type="AlphaFoldDB" id="A0A4V2EJY0"/>
<sequence length="314" mass="35339">MQKGLTLKHFFLLAALAVPSIGVSAEQSLCTDTNDECVAVGQWQISLAVGGGVLTNPVVGGDNIPLLVVPYVSYYNERFFLENTTIGYTFSDAPSFDLSAILELNGEQKYFNSLHAGNIIGVESASFNDSEVLDPTSSDSQDFKDILPDIRNPNAPKKLPSTDDISERDWAIDGGLLGNWYIDNAHNISAQWLYDVSGVYKGQHIKVSYKYRFQPSEQWPAKVMLSMGAHWQSDELIDYYYGIDKEDDVSRAYYYRGQQGISTFIGLALNYRLNPDWQLKFSTKRTFLANEIQNSPLITEKYQDYLFIGGQYDF</sequence>
<feature type="chain" id="PRO_5020389047" description="MipA/OmpV family protein" evidence="6">
    <location>
        <begin position="26"/>
        <end position="314"/>
    </location>
</feature>
<evidence type="ECO:0000256" key="1">
    <source>
        <dbReference type="ARBA" id="ARBA00004442"/>
    </source>
</evidence>
<gene>
    <name evidence="7" type="ORF">C1E23_06345</name>
</gene>
<protein>
    <recommendedName>
        <fullName evidence="9">MipA/OmpV family protein</fullName>
    </recommendedName>
</protein>
<keyword evidence="5" id="KW-0998">Cell outer membrane</keyword>
<dbReference type="Proteomes" id="UP000291338">
    <property type="component" value="Unassembled WGS sequence"/>
</dbReference>
<evidence type="ECO:0000313" key="8">
    <source>
        <dbReference type="Proteomes" id="UP000291338"/>
    </source>
</evidence>
<reference evidence="7 8" key="1">
    <citation type="submission" date="2018-01" db="EMBL/GenBank/DDBJ databases">
        <title>Co-occurrence of chitin degradation, pigmentation and bioactivity in marine Pseudoalteromonas.</title>
        <authorList>
            <person name="Paulsen S."/>
            <person name="Gram L."/>
            <person name="Machado H."/>
        </authorList>
    </citation>
    <scope>NUCLEOTIDE SEQUENCE [LARGE SCALE GENOMIC DNA]</scope>
    <source>
        <strain evidence="7 8">S3898</strain>
    </source>
</reference>
<feature type="signal peptide" evidence="6">
    <location>
        <begin position="1"/>
        <end position="25"/>
    </location>
</feature>